<feature type="binding site" evidence="12">
    <location>
        <position position="142"/>
    </location>
    <ligand>
        <name>substrate</name>
    </ligand>
</feature>
<evidence type="ECO:0000259" key="13">
    <source>
        <dbReference type="Pfam" id="PF00294"/>
    </source>
</evidence>
<feature type="binding site" evidence="12">
    <location>
        <begin position="222"/>
        <end position="227"/>
    </location>
    <ligand>
        <name>ATP</name>
        <dbReference type="ChEBI" id="CHEBI:30616"/>
    </ligand>
</feature>
<feature type="binding site" evidence="12">
    <location>
        <position position="294"/>
    </location>
    <ligand>
        <name>K(+)</name>
        <dbReference type="ChEBI" id="CHEBI:29103"/>
    </ligand>
</feature>
<comment type="caution">
    <text evidence="14">The sequence shown here is derived from an EMBL/GenBank/DDBJ whole genome shotgun (WGS) entry which is preliminary data.</text>
</comment>
<comment type="caution">
    <text evidence="12">Lacks conserved residue(s) required for the propagation of feature annotation.</text>
</comment>
<evidence type="ECO:0000256" key="10">
    <source>
        <dbReference type="ARBA" id="ARBA00022958"/>
    </source>
</evidence>
<dbReference type="EC" id="2.7.1.15" evidence="2 12"/>
<keyword evidence="15" id="KW-1185">Reference proteome</keyword>
<protein>
    <recommendedName>
        <fullName evidence="3 12">Ribokinase</fullName>
        <shortName evidence="12">RK</shortName>
        <ecNumber evidence="2 12">2.7.1.15</ecNumber>
    </recommendedName>
</protein>
<dbReference type="PRINTS" id="PR00990">
    <property type="entry name" value="RIBOKINASE"/>
</dbReference>
<evidence type="ECO:0000313" key="14">
    <source>
        <dbReference type="EMBL" id="MDT0263363.1"/>
    </source>
</evidence>
<evidence type="ECO:0000313" key="15">
    <source>
        <dbReference type="Proteomes" id="UP001183176"/>
    </source>
</evidence>
<name>A0ABU2JGK1_9ACTN</name>
<feature type="binding site" evidence="12">
    <location>
        <position position="249"/>
    </location>
    <ligand>
        <name>K(+)</name>
        <dbReference type="ChEBI" id="CHEBI:29103"/>
    </ligand>
</feature>
<evidence type="ECO:0000256" key="3">
    <source>
        <dbReference type="ARBA" id="ARBA00016943"/>
    </source>
</evidence>
<dbReference type="EMBL" id="JAVREH010000036">
    <property type="protein sequence ID" value="MDT0263363.1"/>
    <property type="molecule type" value="Genomic_DNA"/>
</dbReference>
<dbReference type="PANTHER" id="PTHR10584:SF166">
    <property type="entry name" value="RIBOKINASE"/>
    <property type="match status" value="1"/>
</dbReference>
<feature type="binding site" evidence="12">
    <location>
        <position position="255"/>
    </location>
    <ligand>
        <name>substrate</name>
    </ligand>
</feature>
<dbReference type="SUPFAM" id="SSF53613">
    <property type="entry name" value="Ribokinase-like"/>
    <property type="match status" value="1"/>
</dbReference>
<comment type="cofactor">
    <cofactor evidence="12">
        <name>Mg(2+)</name>
        <dbReference type="ChEBI" id="CHEBI:18420"/>
    </cofactor>
    <text evidence="12">Requires a divalent cation, most likely magnesium in vivo, as an electrophilic catalyst to aid phosphoryl group transfer. It is the chelate of the metal and the nucleotide that is the actual substrate.</text>
</comment>
<feature type="binding site" evidence="12">
    <location>
        <position position="285"/>
    </location>
    <ligand>
        <name>K(+)</name>
        <dbReference type="ChEBI" id="CHEBI:29103"/>
    </ligand>
</feature>
<comment type="activity regulation">
    <text evidence="12">Activated by a monovalent cation that binds near, but not in, the active site. The most likely occupant of the site in vivo is potassium. Ion binding induces a conformational change that may alter substrate affinity.</text>
</comment>
<feature type="domain" description="Carbohydrate kinase PfkB" evidence="13">
    <location>
        <begin position="6"/>
        <end position="297"/>
    </location>
</feature>
<keyword evidence="10 12" id="KW-0630">Potassium</keyword>
<sequence length="311" mass="31404">MSPSGVLVVGSITADVTAFADRLPRAGETVLGNDFTLVLGGKGANQAVASARFGTPTWMIGCVGDDPFAELTSGGLREHGVDTDLLRTVDGPTGVAHIRVDSSGQNDIVITPLANARLDDAQVDSGLAAVRNDVSVLLLQLEIRASVTAHAAAAGARAGLTVVLDPAPAVPVPDDIWPHVDIVTPNETEASILTGVEVTDESSAARAGQWFLDRGVRHAVITLGDAGALLVSAGERPRLFPPFPVQALDTTAAGDAFTGTLGAALAAGVELADAVRHGMAAGALAVTRAGASPSLPARDEVLALAASTVVA</sequence>
<dbReference type="InterPro" id="IPR029056">
    <property type="entry name" value="Ribokinase-like"/>
</dbReference>
<dbReference type="InterPro" id="IPR011611">
    <property type="entry name" value="PfkB_dom"/>
</dbReference>
<dbReference type="Proteomes" id="UP001183176">
    <property type="component" value="Unassembled WGS sequence"/>
</dbReference>
<feature type="active site" description="Proton acceptor" evidence="12">
    <location>
        <position position="255"/>
    </location>
</feature>
<feature type="binding site" evidence="12">
    <location>
        <begin position="13"/>
        <end position="15"/>
    </location>
    <ligand>
        <name>substrate</name>
    </ligand>
</feature>
<feature type="binding site" evidence="12">
    <location>
        <begin position="254"/>
        <end position="255"/>
    </location>
    <ligand>
        <name>ATP</name>
        <dbReference type="ChEBI" id="CHEBI:30616"/>
    </ligand>
</feature>
<gene>
    <name evidence="12 14" type="primary">rbsK</name>
    <name evidence="14" type="ORF">RM423_18425</name>
</gene>
<dbReference type="InterPro" id="IPR011877">
    <property type="entry name" value="Ribokinase"/>
</dbReference>
<dbReference type="PROSITE" id="PS00583">
    <property type="entry name" value="PFKB_KINASES_1"/>
    <property type="match status" value="1"/>
</dbReference>
<evidence type="ECO:0000256" key="6">
    <source>
        <dbReference type="ARBA" id="ARBA00022741"/>
    </source>
</evidence>
<accession>A0ABU2JGK1</accession>
<comment type="similarity">
    <text evidence="12">Belongs to the carbohydrate kinase PfkB family. Ribokinase subfamily.</text>
</comment>
<evidence type="ECO:0000256" key="1">
    <source>
        <dbReference type="ARBA" id="ARBA00005380"/>
    </source>
</evidence>
<evidence type="ECO:0000256" key="2">
    <source>
        <dbReference type="ARBA" id="ARBA00012035"/>
    </source>
</evidence>
<keyword evidence="9 12" id="KW-0460">Magnesium</keyword>
<feature type="binding site" evidence="12">
    <location>
        <begin position="41"/>
        <end position="45"/>
    </location>
    <ligand>
        <name>substrate</name>
    </ligand>
</feature>
<comment type="function">
    <text evidence="12">Catalyzes the phosphorylation of ribose at O-5 in a reaction requiring ATP and magnesium. The resulting D-ribose-5-phosphate can then be used either for sythesis of nucleotides, histidine, and tryptophan, or as a component of the pentose phosphate pathway.</text>
</comment>
<dbReference type="Pfam" id="PF00294">
    <property type="entry name" value="PfkB"/>
    <property type="match status" value="1"/>
</dbReference>
<dbReference type="InterPro" id="IPR002139">
    <property type="entry name" value="Ribo/fructo_kinase"/>
</dbReference>
<keyword evidence="8 12" id="KW-0067">ATP-binding</keyword>
<proteinExistence type="inferred from homology"/>
<dbReference type="CDD" id="cd01174">
    <property type="entry name" value="ribokinase"/>
    <property type="match status" value="1"/>
</dbReference>
<feature type="binding site" evidence="12">
    <location>
        <position position="290"/>
    </location>
    <ligand>
        <name>K(+)</name>
        <dbReference type="ChEBI" id="CHEBI:29103"/>
    </ligand>
</feature>
<comment type="subunit">
    <text evidence="12">Homodimer.</text>
</comment>
<keyword evidence="7 12" id="KW-0418">Kinase</keyword>
<evidence type="ECO:0000256" key="5">
    <source>
        <dbReference type="ARBA" id="ARBA00022723"/>
    </source>
</evidence>
<comment type="catalytic activity">
    <reaction evidence="12">
        <text>D-ribose + ATP = D-ribose 5-phosphate + ADP + H(+)</text>
        <dbReference type="Rhea" id="RHEA:13697"/>
        <dbReference type="ChEBI" id="CHEBI:15378"/>
        <dbReference type="ChEBI" id="CHEBI:30616"/>
        <dbReference type="ChEBI" id="CHEBI:47013"/>
        <dbReference type="ChEBI" id="CHEBI:78346"/>
        <dbReference type="ChEBI" id="CHEBI:456216"/>
        <dbReference type="EC" id="2.7.1.15"/>
    </reaction>
</comment>
<evidence type="ECO:0000256" key="9">
    <source>
        <dbReference type="ARBA" id="ARBA00022842"/>
    </source>
</evidence>
<dbReference type="NCBIfam" id="TIGR02152">
    <property type="entry name" value="D_ribokin_bact"/>
    <property type="match status" value="1"/>
</dbReference>
<organism evidence="14 15">
    <name type="scientific">Jatrophihabitans lederbergiae</name>
    <dbReference type="NCBI Taxonomy" id="3075547"/>
    <lineage>
        <taxon>Bacteria</taxon>
        <taxon>Bacillati</taxon>
        <taxon>Actinomycetota</taxon>
        <taxon>Actinomycetes</taxon>
        <taxon>Jatrophihabitantales</taxon>
        <taxon>Jatrophihabitantaceae</taxon>
        <taxon>Jatrophihabitans</taxon>
    </lineage>
</organism>
<evidence type="ECO:0000256" key="12">
    <source>
        <dbReference type="HAMAP-Rule" id="MF_01987"/>
    </source>
</evidence>
<keyword evidence="11 12" id="KW-0119">Carbohydrate metabolism</keyword>
<dbReference type="PANTHER" id="PTHR10584">
    <property type="entry name" value="SUGAR KINASE"/>
    <property type="match status" value="1"/>
</dbReference>
<dbReference type="Gene3D" id="3.40.1190.20">
    <property type="match status" value="1"/>
</dbReference>
<evidence type="ECO:0000256" key="11">
    <source>
        <dbReference type="ARBA" id="ARBA00023277"/>
    </source>
</evidence>
<dbReference type="GO" id="GO:0004747">
    <property type="term" value="F:ribokinase activity"/>
    <property type="evidence" value="ECO:0007669"/>
    <property type="project" value="UniProtKB-EC"/>
</dbReference>
<feature type="binding site" evidence="12">
    <location>
        <position position="251"/>
    </location>
    <ligand>
        <name>K(+)</name>
        <dbReference type="ChEBI" id="CHEBI:29103"/>
    </ligand>
</feature>
<dbReference type="RefSeq" id="WP_311424510.1">
    <property type="nucleotide sequence ID" value="NZ_JAVREH010000036.1"/>
</dbReference>
<comment type="pathway">
    <text evidence="12">Carbohydrate metabolism; D-ribose degradation; D-ribose 5-phosphate from beta-D-ribopyranose: step 2/2.</text>
</comment>
<keyword evidence="5 12" id="KW-0479">Metal-binding</keyword>
<evidence type="ECO:0000256" key="7">
    <source>
        <dbReference type="ARBA" id="ARBA00022777"/>
    </source>
</evidence>
<feature type="binding site" evidence="12">
    <location>
        <position position="288"/>
    </location>
    <ligand>
        <name>K(+)</name>
        <dbReference type="ChEBI" id="CHEBI:29103"/>
    </ligand>
</feature>
<keyword evidence="6 12" id="KW-0547">Nucleotide-binding</keyword>
<keyword evidence="4 12" id="KW-0808">Transferase</keyword>
<evidence type="ECO:0000256" key="8">
    <source>
        <dbReference type="ARBA" id="ARBA00022840"/>
    </source>
</evidence>
<evidence type="ECO:0000256" key="4">
    <source>
        <dbReference type="ARBA" id="ARBA00022679"/>
    </source>
</evidence>
<keyword evidence="12" id="KW-0963">Cytoplasm</keyword>
<feature type="binding site" evidence="12">
    <location>
        <position position="186"/>
    </location>
    <ligand>
        <name>ATP</name>
        <dbReference type="ChEBI" id="CHEBI:30616"/>
    </ligand>
</feature>
<comment type="subcellular location">
    <subcellularLocation>
        <location evidence="12">Cytoplasm</location>
    </subcellularLocation>
</comment>
<comment type="similarity">
    <text evidence="1">Belongs to the carbohydrate kinase pfkB family.</text>
</comment>
<reference evidence="15" key="1">
    <citation type="submission" date="2023-07" db="EMBL/GenBank/DDBJ databases">
        <title>30 novel species of actinomycetes from the DSMZ collection.</title>
        <authorList>
            <person name="Nouioui I."/>
        </authorList>
    </citation>
    <scope>NUCLEOTIDE SEQUENCE [LARGE SCALE GENOMIC DNA]</scope>
    <source>
        <strain evidence="15">DSM 44399</strain>
    </source>
</reference>
<dbReference type="HAMAP" id="MF_01987">
    <property type="entry name" value="Ribokinase"/>
    <property type="match status" value="1"/>
</dbReference>
<dbReference type="InterPro" id="IPR002173">
    <property type="entry name" value="Carboh/pur_kinase_PfkB_CS"/>
</dbReference>